<dbReference type="SUPFAM" id="SSF117281">
    <property type="entry name" value="Kelch motif"/>
    <property type="match status" value="1"/>
</dbReference>
<keyword evidence="1" id="KW-0880">Kelch repeat</keyword>
<dbReference type="InterPro" id="IPR006652">
    <property type="entry name" value="Kelch_1"/>
</dbReference>
<dbReference type="PANTHER" id="PTHR46344">
    <property type="entry name" value="OS02G0202900 PROTEIN"/>
    <property type="match status" value="1"/>
</dbReference>
<organism evidence="3 4">
    <name type="scientific">Archangium violaceum Cb vi76</name>
    <dbReference type="NCBI Taxonomy" id="1406225"/>
    <lineage>
        <taxon>Bacteria</taxon>
        <taxon>Pseudomonadati</taxon>
        <taxon>Myxococcota</taxon>
        <taxon>Myxococcia</taxon>
        <taxon>Myxococcales</taxon>
        <taxon>Cystobacterineae</taxon>
        <taxon>Archangiaceae</taxon>
        <taxon>Archangium</taxon>
    </lineage>
</organism>
<reference evidence="3 4" key="1">
    <citation type="submission" date="2014-07" db="EMBL/GenBank/DDBJ databases">
        <title>Draft Genome Sequence of Gephyronic Acid Producer, Cystobacter violaceus Strain Cb vi76.</title>
        <authorList>
            <person name="Stevens D.C."/>
            <person name="Young J."/>
            <person name="Carmichael R."/>
            <person name="Tan J."/>
            <person name="Taylor R.E."/>
        </authorList>
    </citation>
    <scope>NUCLEOTIDE SEQUENCE [LARGE SCALE GENOMIC DNA]</scope>
    <source>
        <strain evidence="3 4">Cb vi76</strain>
    </source>
</reference>
<dbReference type="AlphaFoldDB" id="A0A084SE97"/>
<name>A0A084SE97_9BACT</name>
<gene>
    <name evidence="3" type="ORF">Q664_52265</name>
</gene>
<dbReference type="Gene3D" id="2.130.10.80">
    <property type="entry name" value="Galactose oxidase/kelch, beta-propeller"/>
    <property type="match status" value="1"/>
</dbReference>
<dbReference type="Proteomes" id="UP000028547">
    <property type="component" value="Unassembled WGS sequence"/>
</dbReference>
<evidence type="ECO:0000256" key="2">
    <source>
        <dbReference type="ARBA" id="ARBA00022737"/>
    </source>
</evidence>
<dbReference type="RefSeq" id="WP_043414674.1">
    <property type="nucleotide sequence ID" value="NZ_JPMI01000424.1"/>
</dbReference>
<evidence type="ECO:0000256" key="1">
    <source>
        <dbReference type="ARBA" id="ARBA00022441"/>
    </source>
</evidence>
<proteinExistence type="predicted"/>
<feature type="non-terminal residue" evidence="3">
    <location>
        <position position="1"/>
    </location>
</feature>
<dbReference type="PANTHER" id="PTHR46344:SF27">
    <property type="entry name" value="KELCH REPEAT SUPERFAMILY PROTEIN"/>
    <property type="match status" value="1"/>
</dbReference>
<evidence type="ECO:0000313" key="4">
    <source>
        <dbReference type="Proteomes" id="UP000028547"/>
    </source>
</evidence>
<evidence type="ECO:0000313" key="3">
    <source>
        <dbReference type="EMBL" id="KFA86782.1"/>
    </source>
</evidence>
<dbReference type="SMART" id="SM00612">
    <property type="entry name" value="Kelch"/>
    <property type="match status" value="1"/>
</dbReference>
<evidence type="ECO:0008006" key="5">
    <source>
        <dbReference type="Google" id="ProtNLM"/>
    </source>
</evidence>
<protein>
    <recommendedName>
        <fullName evidence="5">Galactose oxidase</fullName>
    </recommendedName>
</protein>
<dbReference type="InterPro" id="IPR037293">
    <property type="entry name" value="Gal_Oxidase_central_sf"/>
</dbReference>
<keyword evidence="2" id="KW-0677">Repeat</keyword>
<accession>A0A084SE97</accession>
<dbReference type="EMBL" id="JPMI01000424">
    <property type="protein sequence ID" value="KFA86782.1"/>
    <property type="molecule type" value="Genomic_DNA"/>
</dbReference>
<sequence>NTWAATGSMLSPRRFHTANLLPDGRVLVAGGYHPLTGIQTASDLYDPATGTWTKTAAMNVDRYKHTATLLDNGTVLAVGGVSNHDQASAEYYDLDEL</sequence>
<comment type="caution">
    <text evidence="3">The sequence shown here is derived from an EMBL/GenBank/DDBJ whole genome shotgun (WGS) entry which is preliminary data.</text>
</comment>
<dbReference type="InterPro" id="IPR015915">
    <property type="entry name" value="Kelch-typ_b-propeller"/>
</dbReference>